<accession>A0A927AUX1</accession>
<feature type="domain" description="SnoaL-like" evidence="1">
    <location>
        <begin position="8"/>
        <end position="100"/>
    </location>
</feature>
<organism evidence="2 3">
    <name type="scientific">Spirosoma profusum</name>
    <dbReference type="NCBI Taxonomy" id="2771354"/>
    <lineage>
        <taxon>Bacteria</taxon>
        <taxon>Pseudomonadati</taxon>
        <taxon>Bacteroidota</taxon>
        <taxon>Cytophagia</taxon>
        <taxon>Cytophagales</taxon>
        <taxon>Cytophagaceae</taxon>
        <taxon>Spirosoma</taxon>
    </lineage>
</organism>
<evidence type="ECO:0000313" key="3">
    <source>
        <dbReference type="Proteomes" id="UP000598820"/>
    </source>
</evidence>
<keyword evidence="3" id="KW-1185">Reference proteome</keyword>
<proteinExistence type="predicted"/>
<reference evidence="2" key="1">
    <citation type="submission" date="2020-09" db="EMBL/GenBank/DDBJ databases">
        <authorList>
            <person name="Kim M.K."/>
        </authorList>
    </citation>
    <scope>NUCLEOTIDE SEQUENCE</scope>
    <source>
        <strain evidence="2">BT702</strain>
    </source>
</reference>
<evidence type="ECO:0000259" key="1">
    <source>
        <dbReference type="Pfam" id="PF12680"/>
    </source>
</evidence>
<gene>
    <name evidence="2" type="ORF">IC229_29790</name>
</gene>
<dbReference type="Pfam" id="PF12680">
    <property type="entry name" value="SnoaL_2"/>
    <property type="match status" value="1"/>
</dbReference>
<dbReference type="InterPro" id="IPR037401">
    <property type="entry name" value="SnoaL-like"/>
</dbReference>
<comment type="caution">
    <text evidence="2">The sequence shown here is derived from an EMBL/GenBank/DDBJ whole genome shotgun (WGS) entry which is preliminary data.</text>
</comment>
<evidence type="ECO:0000313" key="2">
    <source>
        <dbReference type="EMBL" id="MBD2704861.1"/>
    </source>
</evidence>
<dbReference type="InterPro" id="IPR032710">
    <property type="entry name" value="NTF2-like_dom_sf"/>
</dbReference>
<dbReference type="SUPFAM" id="SSF54427">
    <property type="entry name" value="NTF2-like"/>
    <property type="match status" value="1"/>
</dbReference>
<name>A0A927AUX1_9BACT</name>
<dbReference type="Proteomes" id="UP000598820">
    <property type="component" value="Unassembled WGS sequence"/>
</dbReference>
<dbReference type="Gene3D" id="3.10.450.50">
    <property type="match status" value="1"/>
</dbReference>
<dbReference type="AlphaFoldDB" id="A0A927AUX1"/>
<dbReference type="EMBL" id="JACWZY010000038">
    <property type="protein sequence ID" value="MBD2704861.1"/>
    <property type="molecule type" value="Genomic_DNA"/>
</dbReference>
<sequence>MFNRKEVVQSYYTHVDRNDFQHFSKIFTEGIIYHRAEHTIIGLKNLIKFYNSERRIVGTHFIDSIFESQNTLIVLGRFTGVNSNSNSIIIDFADFFYFDDKSSLISQRKTYLANGYELTK</sequence>
<protein>
    <submittedName>
        <fullName evidence="2">Nuclear transport factor 2 family protein</fullName>
    </submittedName>
</protein>